<comment type="caution">
    <text evidence="2">The sequence shown here is derived from an EMBL/GenBank/DDBJ whole genome shotgun (WGS) entry which is preliminary data.</text>
</comment>
<feature type="region of interest" description="Disordered" evidence="1">
    <location>
        <begin position="48"/>
        <end position="103"/>
    </location>
</feature>
<keyword evidence="3" id="KW-1185">Reference proteome</keyword>
<dbReference type="AlphaFoldDB" id="A0A8X6FMM7"/>
<evidence type="ECO:0000313" key="3">
    <source>
        <dbReference type="Proteomes" id="UP000887116"/>
    </source>
</evidence>
<dbReference type="EMBL" id="BMAO01022805">
    <property type="protein sequence ID" value="GFQ84472.1"/>
    <property type="molecule type" value="Genomic_DNA"/>
</dbReference>
<feature type="non-terminal residue" evidence="2">
    <location>
        <position position="1"/>
    </location>
</feature>
<protein>
    <submittedName>
        <fullName evidence="2">Dispatched-like protein 1</fullName>
    </submittedName>
</protein>
<evidence type="ECO:0000256" key="1">
    <source>
        <dbReference type="SAM" id="MobiDB-lite"/>
    </source>
</evidence>
<dbReference type="OrthoDB" id="193905at2759"/>
<gene>
    <name evidence="2" type="primary">NCL1_15114</name>
    <name evidence="2" type="ORF">TNCT_180261</name>
</gene>
<reference evidence="2" key="1">
    <citation type="submission" date="2020-07" db="EMBL/GenBank/DDBJ databases">
        <title>Multicomponent nature underlies the extraordinary mechanical properties of spider dragline silk.</title>
        <authorList>
            <person name="Kono N."/>
            <person name="Nakamura H."/>
            <person name="Mori M."/>
            <person name="Yoshida Y."/>
            <person name="Ohtoshi R."/>
            <person name="Malay A.D."/>
            <person name="Moran D.A.P."/>
            <person name="Tomita M."/>
            <person name="Numata K."/>
            <person name="Arakawa K."/>
        </authorList>
    </citation>
    <scope>NUCLEOTIDE SEQUENCE</scope>
</reference>
<feature type="compositionally biased region" description="Basic and acidic residues" evidence="1">
    <location>
        <begin position="52"/>
        <end position="66"/>
    </location>
</feature>
<dbReference type="Proteomes" id="UP000887116">
    <property type="component" value="Unassembled WGS sequence"/>
</dbReference>
<evidence type="ECO:0000313" key="2">
    <source>
        <dbReference type="EMBL" id="GFQ84472.1"/>
    </source>
</evidence>
<proteinExistence type="predicted"/>
<sequence>GFEPRGTILSDRSTAWVNLLKSTRWNGPLTFYPGSIVTDITNDSLEAAQWQKEGKKSGNDSEKGDETVGPWLELETEERSYGSLHDSAEESEGGLFLNELHMV</sequence>
<accession>A0A8X6FMM7</accession>
<organism evidence="2 3">
    <name type="scientific">Trichonephila clavata</name>
    <name type="common">Joro spider</name>
    <name type="synonym">Nephila clavata</name>
    <dbReference type="NCBI Taxonomy" id="2740835"/>
    <lineage>
        <taxon>Eukaryota</taxon>
        <taxon>Metazoa</taxon>
        <taxon>Ecdysozoa</taxon>
        <taxon>Arthropoda</taxon>
        <taxon>Chelicerata</taxon>
        <taxon>Arachnida</taxon>
        <taxon>Araneae</taxon>
        <taxon>Araneomorphae</taxon>
        <taxon>Entelegynae</taxon>
        <taxon>Araneoidea</taxon>
        <taxon>Nephilidae</taxon>
        <taxon>Trichonephila</taxon>
    </lineage>
</organism>
<name>A0A8X6FMM7_TRICU</name>